<dbReference type="PANTHER" id="PTHR46811">
    <property type="entry name" value="COILED-COIL-HELIX-COILED-COIL-HELIX DOMAIN-CONTAINING PROTEIN 7"/>
    <property type="match status" value="1"/>
</dbReference>
<comment type="caution">
    <text evidence="6">The sequence shown here is derived from an EMBL/GenBank/DDBJ whole genome shotgun (WGS) entry which is preliminary data.</text>
</comment>
<dbReference type="GO" id="GO:0005758">
    <property type="term" value="C:mitochondrial intermembrane space"/>
    <property type="evidence" value="ECO:0007669"/>
    <property type="project" value="UniProtKB-SubCell"/>
</dbReference>
<name>A0A6A5DNY2_PERFL</name>
<sequence length="250" mass="29119">MRLDKDNVDAYDESLDYRWIQVGRLFQKIQMDKKAGKVRNQDINPCIEESDASQKCLNAYNYDKSMCSAYFQSYKSCRKYWHNIMVQRRRDGVRPDMPTAAERQEMLATVGGKPNELTVAVPVTHLFQDGLLTVAQTLLPSSNLLMDVYVDLCCSFGLPVWMASLLHAAKRLRTDLARRRKVYRLLQRKLMFHRVGVKEGDLFQPTYVYPEEVKMLIRSVFSQDICDYPDPCHDQVVYLTVEDLYKVPIK</sequence>
<proteinExistence type="inferred from homology"/>
<dbReference type="InterPro" id="IPR051040">
    <property type="entry name" value="COX23"/>
</dbReference>
<dbReference type="PANTHER" id="PTHR46811:SF1">
    <property type="entry name" value="COILED-COIL-HELIX-COILED-COIL-HELIX DOMAIN-CONTAINING PROTEIN 7"/>
    <property type="match status" value="1"/>
</dbReference>
<comment type="similarity">
    <text evidence="4">Belongs to the CHCHD7 family.</text>
</comment>
<evidence type="ECO:0000256" key="5">
    <source>
        <dbReference type="ARBA" id="ARBA00039509"/>
    </source>
</evidence>
<evidence type="ECO:0000256" key="2">
    <source>
        <dbReference type="ARBA" id="ARBA00023128"/>
    </source>
</evidence>
<keyword evidence="3" id="KW-1015">Disulfide bond</keyword>
<evidence type="ECO:0000256" key="4">
    <source>
        <dbReference type="ARBA" id="ARBA00038205"/>
    </source>
</evidence>
<comment type="subcellular location">
    <subcellularLocation>
        <location evidence="1">Mitochondrion intermembrane space</location>
    </subcellularLocation>
</comment>
<dbReference type="EMBL" id="VHII01000022">
    <property type="protein sequence ID" value="KAF1372751.1"/>
    <property type="molecule type" value="Genomic_DNA"/>
</dbReference>
<protein>
    <recommendedName>
        <fullName evidence="5">Coiled-coil-helix-coiled-coil-helix domain-containing protein 7</fullName>
    </recommendedName>
</protein>
<reference evidence="6 7" key="1">
    <citation type="submission" date="2019-06" db="EMBL/GenBank/DDBJ databases">
        <title>A chromosome-scale genome assembly of the European perch, Perca fluviatilis.</title>
        <authorList>
            <person name="Roques C."/>
            <person name="Zahm M."/>
            <person name="Cabau C."/>
            <person name="Klopp C."/>
            <person name="Bouchez O."/>
            <person name="Donnadieu C."/>
            <person name="Kuhl H."/>
            <person name="Gislard M."/>
            <person name="Guendouz S."/>
            <person name="Journot L."/>
            <person name="Haffray P."/>
            <person name="Bestin A."/>
            <person name="Morvezen R."/>
            <person name="Feron R."/>
            <person name="Wen M."/>
            <person name="Jouanno E."/>
            <person name="Herpin A."/>
            <person name="Schartl M."/>
            <person name="Postlethwait J."/>
            <person name="Schaerlinger B."/>
            <person name="Chardard D."/>
            <person name="Lecocq T."/>
            <person name="Poncet C."/>
            <person name="Jaffrelo L."/>
            <person name="Lampietro C."/>
            <person name="Guiguen Y."/>
        </authorList>
    </citation>
    <scope>NUCLEOTIDE SEQUENCE [LARGE SCALE GENOMIC DNA]</scope>
    <source>
        <tissue evidence="6">Blood</tissue>
    </source>
</reference>
<evidence type="ECO:0000256" key="1">
    <source>
        <dbReference type="ARBA" id="ARBA00004569"/>
    </source>
</evidence>
<keyword evidence="7" id="KW-1185">Reference proteome</keyword>
<dbReference type="Gene3D" id="1.10.287.1130">
    <property type="entry name" value="CytochromE C oxidase copper chaperone"/>
    <property type="match status" value="1"/>
</dbReference>
<organism evidence="6 7">
    <name type="scientific">Perca fluviatilis</name>
    <name type="common">European perch</name>
    <dbReference type="NCBI Taxonomy" id="8168"/>
    <lineage>
        <taxon>Eukaryota</taxon>
        <taxon>Metazoa</taxon>
        <taxon>Chordata</taxon>
        <taxon>Craniata</taxon>
        <taxon>Vertebrata</taxon>
        <taxon>Euteleostomi</taxon>
        <taxon>Actinopterygii</taxon>
        <taxon>Neopterygii</taxon>
        <taxon>Teleostei</taxon>
        <taxon>Neoteleostei</taxon>
        <taxon>Acanthomorphata</taxon>
        <taxon>Eupercaria</taxon>
        <taxon>Perciformes</taxon>
        <taxon>Percoidei</taxon>
        <taxon>Percidae</taxon>
        <taxon>Percinae</taxon>
        <taxon>Perca</taxon>
    </lineage>
</organism>
<dbReference type="InterPro" id="IPR009069">
    <property type="entry name" value="Cys_alpha_HP_mot_SF"/>
</dbReference>
<evidence type="ECO:0000256" key="3">
    <source>
        <dbReference type="ARBA" id="ARBA00023157"/>
    </source>
</evidence>
<dbReference type="GO" id="GO:0033108">
    <property type="term" value="P:mitochondrial respiratory chain complex assembly"/>
    <property type="evidence" value="ECO:0007669"/>
    <property type="project" value="TreeGrafter"/>
</dbReference>
<evidence type="ECO:0000313" key="6">
    <source>
        <dbReference type="EMBL" id="KAF1372751.1"/>
    </source>
</evidence>
<dbReference type="PROSITE" id="PS51808">
    <property type="entry name" value="CHCH"/>
    <property type="match status" value="1"/>
</dbReference>
<gene>
    <name evidence="6" type="ORF">PFLUV_G00251830</name>
</gene>
<accession>A0A6A5DNY2</accession>
<keyword evidence="2" id="KW-0496">Mitochondrion</keyword>
<dbReference type="SUPFAM" id="SSF47072">
    <property type="entry name" value="Cysteine alpha-hairpin motif"/>
    <property type="match status" value="1"/>
</dbReference>
<evidence type="ECO:0000313" key="7">
    <source>
        <dbReference type="Proteomes" id="UP000465112"/>
    </source>
</evidence>
<dbReference type="Proteomes" id="UP000465112">
    <property type="component" value="Chromosome 22"/>
</dbReference>
<dbReference type="AlphaFoldDB" id="A0A6A5DNY2"/>